<sequence length="41" mass="4566">MREIHPADGMAANYLASGSRFGLTNVLYALHKLDQIPDLHE</sequence>
<keyword evidence="2" id="KW-1185">Reference proteome</keyword>
<dbReference type="EMBL" id="JBIAUT010000001">
    <property type="protein sequence ID" value="MFF4215432.1"/>
    <property type="molecule type" value="Genomic_DNA"/>
</dbReference>
<evidence type="ECO:0008006" key="3">
    <source>
        <dbReference type="Google" id="ProtNLM"/>
    </source>
</evidence>
<dbReference type="Proteomes" id="UP001602123">
    <property type="component" value="Unassembled WGS sequence"/>
</dbReference>
<dbReference type="RefSeq" id="WP_388624220.1">
    <property type="nucleotide sequence ID" value="NZ_JBIAUT010000001.1"/>
</dbReference>
<protein>
    <recommendedName>
        <fullName evidence="3">Tn3 transposase DDE domain-containing protein</fullName>
    </recommendedName>
</protein>
<evidence type="ECO:0000313" key="2">
    <source>
        <dbReference type="Proteomes" id="UP001602123"/>
    </source>
</evidence>
<organism evidence="1 2">
    <name type="scientific">Streptomyces nondiastaticus</name>
    <dbReference type="NCBI Taxonomy" id="3154512"/>
    <lineage>
        <taxon>Bacteria</taxon>
        <taxon>Bacillati</taxon>
        <taxon>Actinomycetota</taxon>
        <taxon>Actinomycetes</taxon>
        <taxon>Kitasatosporales</taxon>
        <taxon>Streptomycetaceae</taxon>
        <taxon>Streptomyces</taxon>
    </lineage>
</organism>
<reference evidence="1 2" key="1">
    <citation type="submission" date="2024-10" db="EMBL/GenBank/DDBJ databases">
        <title>The Natural Products Discovery Center: Release of the First 8490 Sequenced Strains for Exploring Actinobacteria Biosynthetic Diversity.</title>
        <authorList>
            <person name="Kalkreuter E."/>
            <person name="Kautsar S.A."/>
            <person name="Yang D."/>
            <person name="Bader C.D."/>
            <person name="Teijaro C.N."/>
            <person name="Fluegel L."/>
            <person name="Davis C.M."/>
            <person name="Simpson J.R."/>
            <person name="Lauterbach L."/>
            <person name="Steele A.D."/>
            <person name="Gui C."/>
            <person name="Meng S."/>
            <person name="Li G."/>
            <person name="Viehrig K."/>
            <person name="Ye F."/>
            <person name="Su P."/>
            <person name="Kiefer A.F."/>
            <person name="Nichols A."/>
            <person name="Cepeda A.J."/>
            <person name="Yan W."/>
            <person name="Fan B."/>
            <person name="Jiang Y."/>
            <person name="Adhikari A."/>
            <person name="Zheng C.-J."/>
            <person name="Schuster L."/>
            <person name="Cowan T.M."/>
            <person name="Smanski M.J."/>
            <person name="Chevrette M.G."/>
            <person name="De Carvalho L.P.S."/>
            <person name="Shen B."/>
        </authorList>
    </citation>
    <scope>NUCLEOTIDE SEQUENCE [LARGE SCALE GENOMIC DNA]</scope>
    <source>
        <strain evidence="1 2">NPDC001650</strain>
    </source>
</reference>
<comment type="caution">
    <text evidence="1">The sequence shown here is derived from an EMBL/GenBank/DDBJ whole genome shotgun (WGS) entry which is preliminary data.</text>
</comment>
<proteinExistence type="predicted"/>
<accession>A0ABW6TS72</accession>
<gene>
    <name evidence="1" type="ORF">ACFYZM_04020</name>
</gene>
<evidence type="ECO:0000313" key="1">
    <source>
        <dbReference type="EMBL" id="MFF4215432.1"/>
    </source>
</evidence>
<name>A0ABW6TS72_9ACTN</name>